<dbReference type="PANTHER" id="PTHR43156:SF2">
    <property type="entry name" value="STAGE II SPORULATION PROTEIN E"/>
    <property type="match status" value="1"/>
</dbReference>
<dbReference type="RefSeq" id="WP_165229651.1">
    <property type="nucleotide sequence ID" value="NZ_JAAKZV010000001.1"/>
</dbReference>
<dbReference type="AlphaFoldDB" id="A0A6G4TTJ0"/>
<evidence type="ECO:0000259" key="3">
    <source>
        <dbReference type="SMART" id="SM00331"/>
    </source>
</evidence>
<dbReference type="InterPro" id="IPR036457">
    <property type="entry name" value="PPM-type-like_dom_sf"/>
</dbReference>
<dbReference type="InterPro" id="IPR052016">
    <property type="entry name" value="Bact_Sigma-Reg"/>
</dbReference>
<organism evidence="4 5">
    <name type="scientific">Streptomyces coryli</name>
    <dbReference type="NCBI Taxonomy" id="1128680"/>
    <lineage>
        <taxon>Bacteria</taxon>
        <taxon>Bacillati</taxon>
        <taxon>Actinomycetota</taxon>
        <taxon>Actinomycetes</taxon>
        <taxon>Kitasatosporales</taxon>
        <taxon>Streptomycetaceae</taxon>
        <taxon>Streptomyces</taxon>
    </lineage>
</organism>
<dbReference type="SUPFAM" id="SSF81606">
    <property type="entry name" value="PP2C-like"/>
    <property type="match status" value="1"/>
</dbReference>
<dbReference type="Gene3D" id="3.60.40.10">
    <property type="entry name" value="PPM-type phosphatase domain"/>
    <property type="match status" value="1"/>
</dbReference>
<comment type="caution">
    <text evidence="4">The sequence shown here is derived from an EMBL/GenBank/DDBJ whole genome shotgun (WGS) entry which is preliminary data.</text>
</comment>
<dbReference type="PANTHER" id="PTHR43156">
    <property type="entry name" value="STAGE II SPORULATION PROTEIN E-RELATED"/>
    <property type="match status" value="1"/>
</dbReference>
<dbReference type="SMART" id="SM00331">
    <property type="entry name" value="PP2C_SIG"/>
    <property type="match status" value="1"/>
</dbReference>
<dbReference type="Pfam" id="PF07228">
    <property type="entry name" value="SpoIIE"/>
    <property type="match status" value="1"/>
</dbReference>
<proteinExistence type="predicted"/>
<keyword evidence="1" id="KW-0378">Hydrolase</keyword>
<dbReference type="InterPro" id="IPR001932">
    <property type="entry name" value="PPM-type_phosphatase-like_dom"/>
</dbReference>
<dbReference type="GO" id="GO:0016791">
    <property type="term" value="F:phosphatase activity"/>
    <property type="evidence" value="ECO:0007669"/>
    <property type="project" value="TreeGrafter"/>
</dbReference>
<evidence type="ECO:0000313" key="4">
    <source>
        <dbReference type="EMBL" id="NGN62418.1"/>
    </source>
</evidence>
<evidence type="ECO:0000256" key="1">
    <source>
        <dbReference type="ARBA" id="ARBA00022801"/>
    </source>
</evidence>
<dbReference type="Proteomes" id="UP000481583">
    <property type="component" value="Unassembled WGS sequence"/>
</dbReference>
<name>A0A6G4TTJ0_9ACTN</name>
<dbReference type="EMBL" id="JAAKZV010000001">
    <property type="protein sequence ID" value="NGN62418.1"/>
    <property type="molecule type" value="Genomic_DNA"/>
</dbReference>
<sequence>MLSERGWLLLTTAIEAAIAAGAAAHPAVPDCALLVVGPLLAAHGLWTILMARDRMHCKASLARMTRVAELTQRALVRPLPADLGGLATAVRTRSASEDALIGGDLHDAVLLPSGPRLIVGDVTGHGLDAVRISAAVLSAFRHTAATEPDLVRLAHILDDRVRDDLGDEDFVTLLLADFVPGAVRLVNCGHPPPLQVGRCLEVLESPCPSPPLGLSPTPSVQAVLLTPEQRMLLYTDGLTEARNAHGTPLALDRRVRAALSALTLDEALANLVDLVDHHAAAPVGDGHGDDLTLLLVQPTADLLTGPVPPVPKNEDAPSAPQGNLDRS</sequence>
<feature type="domain" description="PPM-type phosphatase" evidence="3">
    <location>
        <begin position="87"/>
        <end position="298"/>
    </location>
</feature>
<feature type="region of interest" description="Disordered" evidence="2">
    <location>
        <begin position="304"/>
        <end position="327"/>
    </location>
</feature>
<keyword evidence="5" id="KW-1185">Reference proteome</keyword>
<evidence type="ECO:0000256" key="2">
    <source>
        <dbReference type="SAM" id="MobiDB-lite"/>
    </source>
</evidence>
<accession>A0A6G4TTJ0</accession>
<evidence type="ECO:0000313" key="5">
    <source>
        <dbReference type="Proteomes" id="UP000481583"/>
    </source>
</evidence>
<gene>
    <name evidence="4" type="ORF">G5C51_00630</name>
</gene>
<protein>
    <submittedName>
        <fullName evidence="4">Serine/threonine-protein phosphatase</fullName>
    </submittedName>
</protein>
<reference evidence="4 5" key="1">
    <citation type="submission" date="2020-02" db="EMBL/GenBank/DDBJ databases">
        <title>Whole-genome analyses of novel actinobacteria.</title>
        <authorList>
            <person name="Sahin N."/>
        </authorList>
    </citation>
    <scope>NUCLEOTIDE SEQUENCE [LARGE SCALE GENOMIC DNA]</scope>
    <source>
        <strain evidence="4 5">A7024</strain>
    </source>
</reference>